<gene>
    <name evidence="2" type="ORF">PHLGIDRAFT_123434</name>
</gene>
<keyword evidence="3" id="KW-1185">Reference proteome</keyword>
<organism evidence="2 3">
    <name type="scientific">Phlebiopsis gigantea (strain 11061_1 CR5-6)</name>
    <name type="common">White-rot fungus</name>
    <name type="synonym">Peniophora gigantea</name>
    <dbReference type="NCBI Taxonomy" id="745531"/>
    <lineage>
        <taxon>Eukaryota</taxon>
        <taxon>Fungi</taxon>
        <taxon>Dikarya</taxon>
        <taxon>Basidiomycota</taxon>
        <taxon>Agaricomycotina</taxon>
        <taxon>Agaricomycetes</taxon>
        <taxon>Polyporales</taxon>
        <taxon>Phanerochaetaceae</taxon>
        <taxon>Phlebiopsis</taxon>
    </lineage>
</organism>
<feature type="compositionally biased region" description="Low complexity" evidence="1">
    <location>
        <begin position="480"/>
        <end position="489"/>
    </location>
</feature>
<evidence type="ECO:0000313" key="2">
    <source>
        <dbReference type="EMBL" id="KIP01342.1"/>
    </source>
</evidence>
<dbReference type="EMBL" id="KN840816">
    <property type="protein sequence ID" value="KIP01342.1"/>
    <property type="molecule type" value="Genomic_DNA"/>
</dbReference>
<reference evidence="2 3" key="1">
    <citation type="journal article" date="2014" name="PLoS Genet.">
        <title>Analysis of the Phlebiopsis gigantea genome, transcriptome and secretome provides insight into its pioneer colonization strategies of wood.</title>
        <authorList>
            <person name="Hori C."/>
            <person name="Ishida T."/>
            <person name="Igarashi K."/>
            <person name="Samejima M."/>
            <person name="Suzuki H."/>
            <person name="Master E."/>
            <person name="Ferreira P."/>
            <person name="Ruiz-Duenas F.J."/>
            <person name="Held B."/>
            <person name="Canessa P."/>
            <person name="Larrondo L.F."/>
            <person name="Schmoll M."/>
            <person name="Druzhinina I.S."/>
            <person name="Kubicek C.P."/>
            <person name="Gaskell J.A."/>
            <person name="Kersten P."/>
            <person name="St John F."/>
            <person name="Glasner J."/>
            <person name="Sabat G."/>
            <person name="Splinter BonDurant S."/>
            <person name="Syed K."/>
            <person name="Yadav J."/>
            <person name="Mgbeahuruike A.C."/>
            <person name="Kovalchuk A."/>
            <person name="Asiegbu F.O."/>
            <person name="Lackner G."/>
            <person name="Hoffmeister D."/>
            <person name="Rencoret J."/>
            <person name="Gutierrez A."/>
            <person name="Sun H."/>
            <person name="Lindquist E."/>
            <person name="Barry K."/>
            <person name="Riley R."/>
            <person name="Grigoriev I.V."/>
            <person name="Henrissat B."/>
            <person name="Kues U."/>
            <person name="Berka R.M."/>
            <person name="Martinez A.T."/>
            <person name="Covert S.F."/>
            <person name="Blanchette R.A."/>
            <person name="Cullen D."/>
        </authorList>
    </citation>
    <scope>NUCLEOTIDE SEQUENCE [LARGE SCALE GENOMIC DNA]</scope>
    <source>
        <strain evidence="2 3">11061_1 CR5-6</strain>
    </source>
</reference>
<sequence>MPFDKLWEGPRLRWAADDTLWLAFYCPYPNLDGFLAPLRYKRHDIPLERIEIPSDDGGLDVSWRLESTVARQWSEIAGIFVHLGHALTVYRTQATGTLTTLTGVFQNPWRPEVLEKTFILQKDAKSQLSNARLNLLIWMAEITYLMSLRPGWERELARHIPPHWLADINRSCMVDRNILRQGVFINACATSPAQWMSLLPHLFSYPGMPIYLAYGAKIPVFFEHKLFQQYAPLKTFIAYFEWLRHNPSHAPVTGMSQIAYQRWLRSQNPPPTPGAPGSPSPLDTHSSTQEELSDGHSPILDPEAPLPPEGSRQKHGQHPKDFFKDQRISLERRIAGETPAQKSLREEREFKENSLEYPTRKGPPVFVWDPIYRNNRTYWIRTICGGSMRSQLWQTTSRAMRIYHSVINEWDVWPGLDPHWSPDGDGQSEEDGEIEESLVGRIVQSRDQRNDLPRLQSSDARRRSMSPLRRTTSLGDRSRSPVSRPRPLPALLSREEMEGLYLLQLQSAADPSEDELEIDSAPAVFTYRYGLLIDPEYTPIPPQSSKINESTLGRIWSFHRVRDDIPPNWYPYLLDFTSRILERSFLPPLLSSLAPGIRHPGSFRLSAVRVINASTSPSTGPSTIPEATGMYLVEGTGLNDLPWALIIPSATTAAQILRRSWGPDKKSIAHQLLRRGISFHTMLPSTLSIDGRISSVSQDAGVHGGLGWRFPGFKPNSFDYLLYEHHCGSFLGSHSHARAALSSGGILWRLASQYLDLQLIMDGPVGDHTQQQEWDINGQKYVADSLTSSEQDLICGVYKVLNGEFSELKNAL</sequence>
<dbReference type="HOGENOM" id="CLU_347516_0_0_1"/>
<accession>A0A0C3RYN2</accession>
<feature type="region of interest" description="Disordered" evidence="1">
    <location>
        <begin position="442"/>
        <end position="489"/>
    </location>
</feature>
<feature type="region of interest" description="Disordered" evidence="1">
    <location>
        <begin position="265"/>
        <end position="319"/>
    </location>
</feature>
<dbReference type="AlphaFoldDB" id="A0A0C3RYN2"/>
<evidence type="ECO:0000256" key="1">
    <source>
        <dbReference type="SAM" id="MobiDB-lite"/>
    </source>
</evidence>
<feature type="region of interest" description="Disordered" evidence="1">
    <location>
        <begin position="332"/>
        <end position="351"/>
    </location>
</feature>
<dbReference type="Proteomes" id="UP000053257">
    <property type="component" value="Unassembled WGS sequence"/>
</dbReference>
<proteinExistence type="predicted"/>
<feature type="compositionally biased region" description="Pro residues" evidence="1">
    <location>
        <begin position="268"/>
        <end position="279"/>
    </location>
</feature>
<evidence type="ECO:0000313" key="3">
    <source>
        <dbReference type="Proteomes" id="UP000053257"/>
    </source>
</evidence>
<name>A0A0C3RYN2_PHLG1</name>
<protein>
    <submittedName>
        <fullName evidence="2">Uncharacterized protein</fullName>
    </submittedName>
</protein>
<dbReference type="OrthoDB" id="2658589at2759"/>